<feature type="transmembrane region" description="Helical" evidence="1">
    <location>
        <begin position="20"/>
        <end position="40"/>
    </location>
</feature>
<dbReference type="EMBL" id="VLTN01000006">
    <property type="protein sequence ID" value="KAA0155735.1"/>
    <property type="molecule type" value="Genomic_DNA"/>
</dbReference>
<keyword evidence="1" id="KW-1133">Transmembrane helix</keyword>
<evidence type="ECO:0000313" key="9">
    <source>
        <dbReference type="Proteomes" id="UP000325113"/>
    </source>
</evidence>
<keyword evidence="1" id="KW-0812">Transmembrane</keyword>
<evidence type="ECO:0000313" key="2">
    <source>
        <dbReference type="EMBL" id="KAA0148513.1"/>
    </source>
</evidence>
<evidence type="ECO:0000313" key="3">
    <source>
        <dbReference type="EMBL" id="KAA0155735.1"/>
    </source>
</evidence>
<evidence type="ECO:0000256" key="1">
    <source>
        <dbReference type="SAM" id="Phobius"/>
    </source>
</evidence>
<sequence>MEGIMKQVDEISAKLTEPSVLPFTVAGGAVVAAIVGYSGWRFATGAREGELSAAQKAVAKKITSAMASGKRIHVRRVRQAEAGACAATVAKALVGDDSALPAMCPKGASSADVESRGTWLYSCMLAALAPSSTGAIVLRGDESSEPGAASPAAVVAVLPPGAAFPTTEFVCQGGWAYIARLTGWDRRLRFPGLGETLAAHRRRLTARFASGVYYVTVAAQAGASDAADKPLGALRATLAPVLAQADAEGKATYAETTSVNVADAYKALGFVEVEESRYAVFGVEYRLFVRAPHTGGVPAFSVSLDTLASL</sequence>
<dbReference type="Proteomes" id="UP000325113">
    <property type="component" value="Unassembled WGS sequence"/>
</dbReference>
<evidence type="ECO:0000313" key="6">
    <source>
        <dbReference type="Proteomes" id="UP000322899"/>
    </source>
</evidence>
<protein>
    <submittedName>
        <fullName evidence="4">Uncharacterized protein</fullName>
    </submittedName>
</protein>
<comment type="caution">
    <text evidence="4">The sequence shown here is derived from an EMBL/GenBank/DDBJ whole genome shotgun (WGS) entry which is preliminary data.</text>
</comment>
<reference evidence="6 7" key="1">
    <citation type="submission" date="2019-07" db="EMBL/GenBank/DDBJ databases">
        <title>Genomes of Cafeteria roenbergensis.</title>
        <authorList>
            <person name="Fischer M.G."/>
            <person name="Hackl T."/>
            <person name="Roman M."/>
        </authorList>
    </citation>
    <scope>NUCLEOTIDE SEQUENCE [LARGE SCALE GENOMIC DNA]</scope>
    <source>
        <strain evidence="3 7">BVI</strain>
        <strain evidence="2 9">Cflag</strain>
        <strain evidence="5 6">E4-10P</strain>
        <strain evidence="4 8">RCC970-E3</strain>
    </source>
</reference>
<organism evidence="4 8">
    <name type="scientific">Cafeteria roenbergensis</name>
    <name type="common">Marine flagellate</name>
    <dbReference type="NCBI Taxonomy" id="33653"/>
    <lineage>
        <taxon>Eukaryota</taxon>
        <taxon>Sar</taxon>
        <taxon>Stramenopiles</taxon>
        <taxon>Bigyra</taxon>
        <taxon>Opalozoa</taxon>
        <taxon>Bicosoecida</taxon>
        <taxon>Cafeteriaceae</taxon>
        <taxon>Cafeteria</taxon>
    </lineage>
</organism>
<name>A0A5A8E5E7_CAFRO</name>
<keyword evidence="7" id="KW-1185">Reference proteome</keyword>
<gene>
    <name evidence="5" type="ORF">FNF27_05682</name>
    <name evidence="4" type="ORF">FNF28_00791</name>
    <name evidence="3" type="ORF">FNF29_01650</name>
    <name evidence="2" type="ORF">FNF31_07402</name>
</gene>
<evidence type="ECO:0000313" key="4">
    <source>
        <dbReference type="EMBL" id="KAA0171300.1"/>
    </source>
</evidence>
<evidence type="ECO:0000313" key="8">
    <source>
        <dbReference type="Proteomes" id="UP000324907"/>
    </source>
</evidence>
<dbReference type="EMBL" id="VLTO01000042">
    <property type="protein sequence ID" value="KAA0172821.1"/>
    <property type="molecule type" value="Genomic_DNA"/>
</dbReference>
<proteinExistence type="predicted"/>
<accession>A0A5A8E5E7</accession>
<keyword evidence="1" id="KW-0472">Membrane</keyword>
<evidence type="ECO:0000313" key="5">
    <source>
        <dbReference type="EMBL" id="KAA0172821.1"/>
    </source>
</evidence>
<dbReference type="Gene3D" id="3.40.630.30">
    <property type="match status" value="1"/>
</dbReference>
<evidence type="ECO:0000313" key="7">
    <source>
        <dbReference type="Proteomes" id="UP000323011"/>
    </source>
</evidence>
<dbReference type="Proteomes" id="UP000324907">
    <property type="component" value="Unassembled WGS sequence"/>
</dbReference>
<dbReference type="Proteomes" id="UP000323011">
    <property type="component" value="Unassembled WGS sequence"/>
</dbReference>
<dbReference type="EMBL" id="VLTL01000007">
    <property type="protein sequence ID" value="KAA0171300.1"/>
    <property type="molecule type" value="Genomic_DNA"/>
</dbReference>
<dbReference type="EMBL" id="VLTM01000147">
    <property type="protein sequence ID" value="KAA0148513.1"/>
    <property type="molecule type" value="Genomic_DNA"/>
</dbReference>
<dbReference type="AlphaFoldDB" id="A0A5A8E5E7"/>
<dbReference type="OrthoDB" id="10378998at2759"/>
<dbReference type="Proteomes" id="UP000322899">
    <property type="component" value="Unassembled WGS sequence"/>
</dbReference>